<dbReference type="Proteomes" id="UP000312702">
    <property type="component" value="Chromosome"/>
</dbReference>
<dbReference type="PANTHER" id="PTHR30349:SF94">
    <property type="entry name" value="INTEGRASE_RECOMBINASE HI_1414-RELATED"/>
    <property type="match status" value="1"/>
</dbReference>
<keyword evidence="8" id="KW-1185">Reference proteome</keyword>
<keyword evidence="1" id="KW-0229">DNA integration</keyword>
<gene>
    <name evidence="7" type="ORF">FIT74_04605</name>
</gene>
<sequence length="331" mass="38941">MAYFKQLKTKYWQVQIRRYGVKPETKTFPTRDEAKIWARLIESEIDRGIYVSRYEAEHITFSELVHRYQKEVTPHKKSASREISRLKCLDKFFGEVTLARINSEMVARFRDERLSLNLSGATVIKDLNTLSHIIDTAIKEWGLYIPQNPVKNIRKPRVNNSRSRRLSYEEEIILLAKCREHSLMMESVVIFAIETAMRLGEIINLNWSDIDMERQIATLLHTKNGEVRQVPLSNSAIASVRTLPRHIASLKVFWRWKAVSSFESSWQRVLAKSEIKNFRFHDLRHEATSRLFEMNLNMMEVSTITGHKTLQMLKRYTHFSIDKIAKKISEK</sequence>
<dbReference type="InterPro" id="IPR044068">
    <property type="entry name" value="CB"/>
</dbReference>
<evidence type="ECO:0000313" key="8">
    <source>
        <dbReference type="Proteomes" id="UP000312702"/>
    </source>
</evidence>
<organism evidence="7 8">
    <name type="scientific">Candidatus Methylopumilus universalis</name>
    <dbReference type="NCBI Taxonomy" id="2588536"/>
    <lineage>
        <taxon>Bacteria</taxon>
        <taxon>Pseudomonadati</taxon>
        <taxon>Pseudomonadota</taxon>
        <taxon>Betaproteobacteria</taxon>
        <taxon>Nitrosomonadales</taxon>
        <taxon>Methylophilaceae</taxon>
        <taxon>Candidatus Methylopumilus</taxon>
    </lineage>
</organism>
<keyword evidence="2 4" id="KW-0238">DNA-binding</keyword>
<feature type="domain" description="Tyr recombinase" evidence="5">
    <location>
        <begin position="161"/>
        <end position="329"/>
    </location>
</feature>
<dbReference type="PANTHER" id="PTHR30349">
    <property type="entry name" value="PHAGE INTEGRASE-RELATED"/>
    <property type="match status" value="1"/>
</dbReference>
<dbReference type="PROSITE" id="PS51898">
    <property type="entry name" value="TYR_RECOMBINASE"/>
    <property type="match status" value="1"/>
</dbReference>
<evidence type="ECO:0000259" key="5">
    <source>
        <dbReference type="PROSITE" id="PS51898"/>
    </source>
</evidence>
<evidence type="ECO:0000256" key="2">
    <source>
        <dbReference type="ARBA" id="ARBA00023125"/>
    </source>
</evidence>
<dbReference type="InterPro" id="IPR013762">
    <property type="entry name" value="Integrase-like_cat_sf"/>
</dbReference>
<evidence type="ECO:0000256" key="3">
    <source>
        <dbReference type="ARBA" id="ARBA00023172"/>
    </source>
</evidence>
<evidence type="ECO:0000256" key="1">
    <source>
        <dbReference type="ARBA" id="ARBA00022908"/>
    </source>
</evidence>
<dbReference type="EMBL" id="CP040973">
    <property type="protein sequence ID" value="QDC61435.1"/>
    <property type="molecule type" value="Genomic_DNA"/>
</dbReference>
<proteinExistence type="predicted"/>
<evidence type="ECO:0000259" key="6">
    <source>
        <dbReference type="PROSITE" id="PS51900"/>
    </source>
</evidence>
<dbReference type="InterPro" id="IPR057084">
    <property type="entry name" value="Int_N"/>
</dbReference>
<accession>A0ABX5VV57</accession>
<dbReference type="Pfam" id="PF00589">
    <property type="entry name" value="Phage_integrase"/>
    <property type="match status" value="1"/>
</dbReference>
<dbReference type="PROSITE" id="PS51900">
    <property type="entry name" value="CB"/>
    <property type="match status" value="1"/>
</dbReference>
<keyword evidence="3" id="KW-0233">DNA recombination</keyword>
<dbReference type="Pfam" id="PF24624">
    <property type="entry name" value="Int_N"/>
    <property type="match status" value="1"/>
</dbReference>
<reference evidence="7 8" key="1">
    <citation type="journal article" date="2019" name="ISME J.">
        <title>Evolution in action: habitat transition from sediment to the pelagial leads to genome streamlining in Methylophilaceae.</title>
        <authorList>
            <person name="Salcher M."/>
            <person name="Schaefle D."/>
            <person name="Kaspar M."/>
            <person name="Neuenschwander S.M."/>
            <person name="Ghai R."/>
        </authorList>
    </citation>
    <scope>NUCLEOTIDE SEQUENCE [LARGE SCALE GENOMIC DNA]</scope>
    <source>
        <strain evidence="7 8">MMS-VI-25</strain>
    </source>
</reference>
<dbReference type="Gene3D" id="1.10.150.130">
    <property type="match status" value="1"/>
</dbReference>
<dbReference type="RefSeq" id="WP_139884531.1">
    <property type="nucleotide sequence ID" value="NZ_CP040973.1"/>
</dbReference>
<dbReference type="CDD" id="cd00796">
    <property type="entry name" value="INT_Rci_Hp1_C"/>
    <property type="match status" value="1"/>
</dbReference>
<dbReference type="InterPro" id="IPR010998">
    <property type="entry name" value="Integrase_recombinase_N"/>
</dbReference>
<feature type="domain" description="Core-binding (CB)" evidence="6">
    <location>
        <begin position="59"/>
        <end position="138"/>
    </location>
</feature>
<dbReference type="SUPFAM" id="SSF56349">
    <property type="entry name" value="DNA breaking-rejoining enzymes"/>
    <property type="match status" value="1"/>
</dbReference>
<dbReference type="InterPro" id="IPR011010">
    <property type="entry name" value="DNA_brk_join_enz"/>
</dbReference>
<dbReference type="InterPro" id="IPR050090">
    <property type="entry name" value="Tyrosine_recombinase_XerCD"/>
</dbReference>
<evidence type="ECO:0000256" key="4">
    <source>
        <dbReference type="PROSITE-ProRule" id="PRU01248"/>
    </source>
</evidence>
<name>A0ABX5VV57_9PROT</name>
<protein>
    <submittedName>
        <fullName evidence="7">Site-specific integrase</fullName>
    </submittedName>
</protein>
<dbReference type="Gene3D" id="1.10.443.10">
    <property type="entry name" value="Intergrase catalytic core"/>
    <property type="match status" value="1"/>
</dbReference>
<evidence type="ECO:0000313" key="7">
    <source>
        <dbReference type="EMBL" id="QDC61435.1"/>
    </source>
</evidence>
<dbReference type="InterPro" id="IPR002104">
    <property type="entry name" value="Integrase_catalytic"/>
</dbReference>